<name>A0A7Z8G689_CARDV</name>
<comment type="caution">
    <text evidence="10">The sequence shown here is derived from an EMBL/GenBank/DDBJ whole genome shotgun (WGS) entry which is preliminary data.</text>
</comment>
<evidence type="ECO:0000256" key="8">
    <source>
        <dbReference type="SAM" id="Phobius"/>
    </source>
</evidence>
<dbReference type="InterPro" id="IPR050250">
    <property type="entry name" value="Macrolide_Exporter_MacB"/>
</dbReference>
<accession>A0A7Z8G689</accession>
<comment type="similarity">
    <text evidence="6">Belongs to the ABC-4 integral membrane protein family.</text>
</comment>
<evidence type="ECO:0000256" key="2">
    <source>
        <dbReference type="ARBA" id="ARBA00022475"/>
    </source>
</evidence>
<protein>
    <recommendedName>
        <fullName evidence="9">ABC3 transporter permease C-terminal domain-containing protein</fullName>
    </recommendedName>
</protein>
<evidence type="ECO:0000259" key="9">
    <source>
        <dbReference type="Pfam" id="PF02687"/>
    </source>
</evidence>
<keyword evidence="4 8" id="KW-1133">Transmembrane helix</keyword>
<dbReference type="InterPro" id="IPR003838">
    <property type="entry name" value="ABC3_permease_C"/>
</dbReference>
<dbReference type="Pfam" id="PF02687">
    <property type="entry name" value="FtsX"/>
    <property type="match status" value="1"/>
</dbReference>
<feature type="transmembrane region" description="Helical" evidence="8">
    <location>
        <begin position="611"/>
        <end position="644"/>
    </location>
</feature>
<feature type="transmembrane region" description="Helical" evidence="8">
    <location>
        <begin position="994"/>
        <end position="1013"/>
    </location>
</feature>
<feature type="transmembrane region" description="Helical" evidence="8">
    <location>
        <begin position="1033"/>
        <end position="1053"/>
    </location>
</feature>
<feature type="transmembrane region" description="Helical" evidence="8">
    <location>
        <begin position="942"/>
        <end position="963"/>
    </location>
</feature>
<dbReference type="Proteomes" id="UP000297938">
    <property type="component" value="Unassembled WGS sequence"/>
</dbReference>
<keyword evidence="2" id="KW-1003">Cell membrane</keyword>
<evidence type="ECO:0000256" key="1">
    <source>
        <dbReference type="ARBA" id="ARBA00004651"/>
    </source>
</evidence>
<sequence>MVRRRAFMNKFKNDCFRELQKAKKRLLALAFLFLLGTSLFIGGQAIYPTMLKTGDRYYQSYHLPDATIKSTAGFTSDDFSTIQEQVKLANHYLGYSEFAISDYKQQVALIRSMPKSNAQQKNAPYQLKQGSFPQKSGEIVLDQKMATIYPLGSNITFLDDLNHNTQNQLKKTTFQVVGFVSSPEFIHTQFRGISPIGNGEIAFISVILEQDFNLSTKNDLILTYQTTKNKTHYQTPYQQELSKQARQTRTALNQIGIQKMEEAKEALLTKQADIEEKIADLTAELDNQTTEISDSEKIVSEQKIALEAEKSALSQQLTTIESELTGAQATFQQNEQLLTAKIQEVETMTTAIEESETLMVENQNSLDEFTQLVEANQEQVAALQDSLDADAKKIKQIQHPAQQKEAQKKYESRLKNYQTQQAKIAAQLNQLATSQTQFTANEAILAQQNETLTTALDQLSQLEERFSDSESDYETKLFEKEDIQQTQNELATTDSEMVAADEQSLAELKETLAQQKTVLETEIKKETKDKHNVSKQIKQVKAPAFSIEKATENPSYAAYQKELLHLKYVTQIAPVIVYGLTMFVAASLIFNSLRKNQPHFATLKALGVPPFPIFAPTLLLNTSAALIGLVAGCFIGIYGIPMVVFKLYQKSYLIENAQFLLNKQVLAVAFGLTLLINLLPVLYDSLIITHKQTKAIKQIQHLTVSVVVPITIAVTLLFLGINSLLTIQTNELKEHPTILEVKLHPIKEQTDKPDYLKLLHYYSIEAPPLVHKEDITLTNGSSVSLIVPKEKSDLANLLPTKGALLTEKTAKNQRLKRGDSVVAYDAKGQKQLLLIEKILKIEQEGFYLSSAYYQEVFKKESTADTFQLELPTTLNQVIGTPLLDVDTLDFKGKLYERLENPTSVSTPAEATSRLATLLLGLPTVDAVSQTNAALSNDSLRTLVSVFILITICITALTIYAIFYHQLASQTDYRQILSALGFEKQKIHASILNKCYPFIMIGCFLGGIFGMILYTFLSKKLRLNLPISFSIMNYSWTLLIVFLLSLTVITFLNNDSFNLTKLRRTIHDFFLNFL</sequence>
<dbReference type="EMBL" id="NRPP01000007">
    <property type="protein sequence ID" value="TFJ28559.1"/>
    <property type="molecule type" value="Genomic_DNA"/>
</dbReference>
<feature type="coiled-coil region" evidence="7">
    <location>
        <begin position="257"/>
        <end position="323"/>
    </location>
</feature>
<keyword evidence="3 8" id="KW-0812">Transmembrane</keyword>
<proteinExistence type="inferred from homology"/>
<feature type="transmembrane region" description="Helical" evidence="8">
    <location>
        <begin position="568"/>
        <end position="590"/>
    </location>
</feature>
<feature type="transmembrane region" description="Helical" evidence="8">
    <location>
        <begin position="704"/>
        <end position="725"/>
    </location>
</feature>
<organism evidence="10 11">
    <name type="scientific">Carnobacterium divergens</name>
    <name type="common">Lactobacillus divergens</name>
    <dbReference type="NCBI Taxonomy" id="2748"/>
    <lineage>
        <taxon>Bacteria</taxon>
        <taxon>Bacillati</taxon>
        <taxon>Bacillota</taxon>
        <taxon>Bacilli</taxon>
        <taxon>Lactobacillales</taxon>
        <taxon>Carnobacteriaceae</taxon>
        <taxon>Carnobacterium</taxon>
    </lineage>
</organism>
<evidence type="ECO:0000256" key="6">
    <source>
        <dbReference type="ARBA" id="ARBA00038076"/>
    </source>
</evidence>
<dbReference type="GO" id="GO:0005886">
    <property type="term" value="C:plasma membrane"/>
    <property type="evidence" value="ECO:0007669"/>
    <property type="project" value="UniProtKB-SubCell"/>
</dbReference>
<reference evidence="10 11" key="1">
    <citation type="journal article" date="2018" name="Int. J. Food Microbiol.">
        <title>Growth of Carnobacterium spp. isolated from chilled vacuum-packaged meat under relevant acidic conditions.</title>
        <authorList>
            <person name="Zhang P."/>
            <person name="Badoni M."/>
            <person name="Ganzle M."/>
            <person name="Yang X."/>
        </authorList>
    </citation>
    <scope>NUCLEOTIDE SEQUENCE [LARGE SCALE GENOMIC DNA]</scope>
    <source>
        <strain evidence="10 11">B2</strain>
    </source>
</reference>
<evidence type="ECO:0000313" key="11">
    <source>
        <dbReference type="Proteomes" id="UP000297938"/>
    </source>
</evidence>
<comment type="subcellular location">
    <subcellularLocation>
        <location evidence="1">Cell membrane</location>
        <topology evidence="1">Multi-pass membrane protein</topology>
    </subcellularLocation>
</comment>
<feature type="coiled-coil region" evidence="7">
    <location>
        <begin position="445"/>
        <end position="529"/>
    </location>
</feature>
<evidence type="ECO:0000256" key="4">
    <source>
        <dbReference type="ARBA" id="ARBA00022989"/>
    </source>
</evidence>
<keyword evidence="5 8" id="KW-0472">Membrane</keyword>
<keyword evidence="7" id="KW-0175">Coiled coil</keyword>
<dbReference type="GO" id="GO:0022857">
    <property type="term" value="F:transmembrane transporter activity"/>
    <property type="evidence" value="ECO:0007669"/>
    <property type="project" value="TreeGrafter"/>
</dbReference>
<dbReference type="PANTHER" id="PTHR30572">
    <property type="entry name" value="MEMBRANE COMPONENT OF TRANSPORTER-RELATED"/>
    <property type="match status" value="1"/>
</dbReference>
<evidence type="ECO:0000256" key="3">
    <source>
        <dbReference type="ARBA" id="ARBA00022692"/>
    </source>
</evidence>
<dbReference type="AlphaFoldDB" id="A0A7Z8G689"/>
<evidence type="ECO:0000256" key="7">
    <source>
        <dbReference type="SAM" id="Coils"/>
    </source>
</evidence>
<dbReference type="PANTHER" id="PTHR30572:SF4">
    <property type="entry name" value="ABC TRANSPORTER PERMEASE YTRF"/>
    <property type="match status" value="1"/>
</dbReference>
<evidence type="ECO:0000313" key="10">
    <source>
        <dbReference type="EMBL" id="TFJ28559.1"/>
    </source>
</evidence>
<feature type="domain" description="ABC3 transporter permease C-terminal" evidence="9">
    <location>
        <begin position="573"/>
        <end position="689"/>
    </location>
</feature>
<evidence type="ECO:0000256" key="5">
    <source>
        <dbReference type="ARBA" id="ARBA00023136"/>
    </source>
</evidence>
<feature type="transmembrane region" description="Helical" evidence="8">
    <location>
        <begin position="664"/>
        <end position="683"/>
    </location>
</feature>
<gene>
    <name evidence="10" type="ORF">CKN69_03245</name>
</gene>